<comment type="caution">
    <text evidence="2">The sequence shown here is derived from an EMBL/GenBank/DDBJ whole genome shotgun (WGS) entry which is preliminary data.</text>
</comment>
<accession>A0AAD5QI40</accession>
<dbReference type="Proteomes" id="UP001196413">
    <property type="component" value="Unassembled WGS sequence"/>
</dbReference>
<reference evidence="2" key="1">
    <citation type="submission" date="2021-06" db="EMBL/GenBank/DDBJ databases">
        <title>Parelaphostrongylus tenuis whole genome reference sequence.</title>
        <authorList>
            <person name="Garwood T.J."/>
            <person name="Larsen P.A."/>
            <person name="Fountain-Jones N.M."/>
            <person name="Garbe J.R."/>
            <person name="Macchietto M.G."/>
            <person name="Kania S.A."/>
            <person name="Gerhold R.W."/>
            <person name="Richards J.E."/>
            <person name="Wolf T.M."/>
        </authorList>
    </citation>
    <scope>NUCLEOTIDE SEQUENCE</scope>
    <source>
        <strain evidence="2">MNPRO001-30</strain>
        <tissue evidence="2">Meninges</tissue>
    </source>
</reference>
<gene>
    <name evidence="2" type="ORF">KIN20_009176</name>
</gene>
<evidence type="ECO:0000313" key="3">
    <source>
        <dbReference type="Proteomes" id="UP001196413"/>
    </source>
</evidence>
<organism evidence="2 3">
    <name type="scientific">Parelaphostrongylus tenuis</name>
    <name type="common">Meningeal worm</name>
    <dbReference type="NCBI Taxonomy" id="148309"/>
    <lineage>
        <taxon>Eukaryota</taxon>
        <taxon>Metazoa</taxon>
        <taxon>Ecdysozoa</taxon>
        <taxon>Nematoda</taxon>
        <taxon>Chromadorea</taxon>
        <taxon>Rhabditida</taxon>
        <taxon>Rhabditina</taxon>
        <taxon>Rhabditomorpha</taxon>
        <taxon>Strongyloidea</taxon>
        <taxon>Metastrongylidae</taxon>
        <taxon>Parelaphostrongylus</taxon>
    </lineage>
</organism>
<sequence length="240" mass="25953">HIFQELEINSHTVMTTSSAIGPLIITAIIIATVLGCGVMPPSQERTRSFTVSGFNLPVSMVYTREVTIRAEAPGMAPTKEAAKAFIERLVMQTVFDVLEEQGRSALLPDAVISNILSQLRIQINYDPLECKGATVSKGPQTQIMGNKDKLPHCIVVGSTVTSTCPLEPPDTVMCMTIGMPMKVESISANLTTISGTLTTTNIIMANWSRQMWQSTVSRAVRMLASGPFRSNFFAASVTVS</sequence>
<name>A0AAD5QI40_PARTN</name>
<feature type="transmembrane region" description="Helical" evidence="1">
    <location>
        <begin position="20"/>
        <end position="39"/>
    </location>
</feature>
<feature type="non-terminal residue" evidence="2">
    <location>
        <position position="1"/>
    </location>
</feature>
<dbReference type="AlphaFoldDB" id="A0AAD5QI40"/>
<keyword evidence="1" id="KW-1133">Transmembrane helix</keyword>
<protein>
    <submittedName>
        <fullName evidence="2">Uncharacterized protein</fullName>
    </submittedName>
</protein>
<keyword evidence="1" id="KW-0472">Membrane</keyword>
<evidence type="ECO:0000256" key="1">
    <source>
        <dbReference type="SAM" id="Phobius"/>
    </source>
</evidence>
<proteinExistence type="predicted"/>
<dbReference type="EMBL" id="JAHQIW010001543">
    <property type="protein sequence ID" value="KAJ1352753.1"/>
    <property type="molecule type" value="Genomic_DNA"/>
</dbReference>
<keyword evidence="1" id="KW-0812">Transmembrane</keyword>
<keyword evidence="3" id="KW-1185">Reference proteome</keyword>
<evidence type="ECO:0000313" key="2">
    <source>
        <dbReference type="EMBL" id="KAJ1352753.1"/>
    </source>
</evidence>